<evidence type="ECO:0000256" key="13">
    <source>
        <dbReference type="ARBA" id="ARBA00022737"/>
    </source>
</evidence>
<dbReference type="AlphaFoldDB" id="A0A218U848"/>
<gene>
    <name evidence="34" type="primary">E4F1_1</name>
    <name evidence="34" type="ORF">RLOC_00010920</name>
</gene>
<evidence type="ECO:0000256" key="17">
    <source>
        <dbReference type="ARBA" id="ARBA00022833"/>
    </source>
</evidence>
<feature type="non-terminal residue" evidence="34">
    <location>
        <position position="594"/>
    </location>
</feature>
<evidence type="ECO:0000256" key="23">
    <source>
        <dbReference type="ARBA" id="ARBA00023306"/>
    </source>
</evidence>
<evidence type="ECO:0000256" key="2">
    <source>
        <dbReference type="ARBA" id="ARBA00004496"/>
    </source>
</evidence>
<sequence length="594" mass="64869">MATGAGPAALTAAAAGPGRGAASAASAPPAALIGLPPPFGEQDEDDVHKCGRCQSEFSSLQEFVQHKLQKGCQRPPDALAGLLGPEGQKVVPAVEESITVAHIVVEASSIAEEISNASAIVGSGHIKEVIVAGEHVFENPNGHVDGEVSEEQGSPEEQDISTELIKVKLQVNKEGRYVCELCQKTFKTASILKAHMITHSSRKDYECKLCGTSFRTKGSLIRHHRRHTDERPYKCKKCGKSFRESGALTRHLKSLTPCTEKIRFNMTKEIVVNKDDLPSGPCSSTTDTVSSIASESIEASPVIHLVTDAKGNVLHEVHVQMQELPVVDAKPLEPDSHPEELPCEGEVNSENLLRQAMRNSGIVIERVAVEEVQKPDEPAVAAPEELESKGVEVEEEPCLQKEPTGTNVTFAFTVMKPSTKLLPWKLTARVTQNAQQVHFRTHLEDKPYVCHFCSRGFREKGSLVRHIRHHTGEKPFKCYKCGRGFAEHGTLNRHLKTKGEQGTLNRHLKTKGEHGTLNRHLKTKGGCLLAMKEVEEVIVSEESQSADNLAATVLSEDPHTVLVEFSSVVADTQEYIIEVSRGSQPAHWELSTGF</sequence>
<dbReference type="Proteomes" id="UP000197619">
    <property type="component" value="Unassembled WGS sequence"/>
</dbReference>
<dbReference type="InterPro" id="IPR013087">
    <property type="entry name" value="Znf_C2H2_type"/>
</dbReference>
<evidence type="ECO:0000256" key="26">
    <source>
        <dbReference type="ARBA" id="ARBA00075006"/>
    </source>
</evidence>
<dbReference type="PANTHER" id="PTHR24394:SF44">
    <property type="entry name" value="ZINC FINGER PROTEIN 271-LIKE"/>
    <property type="match status" value="1"/>
</dbReference>
<keyword evidence="8" id="KW-0597">Phosphoprotein</keyword>
<feature type="compositionally biased region" description="Low complexity" evidence="32">
    <location>
        <begin position="1"/>
        <end position="34"/>
    </location>
</feature>
<feature type="region of interest" description="Disordered" evidence="32">
    <location>
        <begin position="375"/>
        <end position="395"/>
    </location>
</feature>
<dbReference type="InterPro" id="IPR036236">
    <property type="entry name" value="Znf_C2H2_sf"/>
</dbReference>
<dbReference type="FunFam" id="3.30.160.60:FF:000100">
    <property type="entry name" value="Zinc finger 45-like"/>
    <property type="match status" value="1"/>
</dbReference>
<keyword evidence="7" id="KW-0678">Repressor</keyword>
<evidence type="ECO:0000256" key="16">
    <source>
        <dbReference type="ARBA" id="ARBA00022786"/>
    </source>
</evidence>
<dbReference type="GO" id="GO:0051301">
    <property type="term" value="P:cell division"/>
    <property type="evidence" value="ECO:0007669"/>
    <property type="project" value="UniProtKB-KW"/>
</dbReference>
<evidence type="ECO:0000256" key="6">
    <source>
        <dbReference type="ARBA" id="ARBA00022490"/>
    </source>
</evidence>
<evidence type="ECO:0000256" key="4">
    <source>
        <dbReference type="ARBA" id="ARBA00004906"/>
    </source>
</evidence>
<evidence type="ECO:0000256" key="25">
    <source>
        <dbReference type="ARBA" id="ARBA00067631"/>
    </source>
</evidence>
<evidence type="ECO:0000313" key="34">
    <source>
        <dbReference type="EMBL" id="OWK49828.1"/>
    </source>
</evidence>
<evidence type="ECO:0000256" key="10">
    <source>
        <dbReference type="ARBA" id="ARBA00022618"/>
    </source>
</evidence>
<dbReference type="FunFam" id="3.30.160.60:FF:000702">
    <property type="entry name" value="Transcription factor E4F1 isoform 1"/>
    <property type="match status" value="1"/>
</dbReference>
<keyword evidence="16" id="KW-0833">Ubl conjugation pathway</keyword>
<comment type="catalytic activity">
    <reaction evidence="1">
        <text>S-ubiquitinyl-[E2 ubiquitin-conjugating enzyme]-L-cysteine + [acceptor protein]-L-lysine = [E2 ubiquitin-conjugating enzyme]-L-cysteine + N(6)-ubiquitinyl-[acceptor protein]-L-lysine.</text>
        <dbReference type="EC" id="2.3.2.27"/>
    </reaction>
</comment>
<reference evidence="34 35" key="1">
    <citation type="submission" date="2017-05" db="EMBL/GenBank/DDBJ databases">
        <title>Genome of assembly of the Bengalese finch, Lonchura striata domestica.</title>
        <authorList>
            <person name="Colquitt B.M."/>
            <person name="Brainard M.S."/>
        </authorList>
    </citation>
    <scope>NUCLEOTIDE SEQUENCE [LARGE SCALE GENOMIC DNA]</scope>
    <source>
        <strain evidence="34">White83orange57</strain>
    </source>
</reference>
<keyword evidence="22" id="KW-0539">Nucleus</keyword>
<feature type="domain" description="C2H2-type" evidence="33">
    <location>
        <begin position="233"/>
        <end position="262"/>
    </location>
</feature>
<comment type="caution">
    <text evidence="34">The sequence shown here is derived from an EMBL/GenBank/DDBJ whole genome shotgun (WGS) entry which is preliminary data.</text>
</comment>
<dbReference type="FunFam" id="3.30.160.60:FF:001557">
    <property type="entry name" value="Transcription factor E4F1"/>
    <property type="match status" value="1"/>
</dbReference>
<evidence type="ECO:0000256" key="18">
    <source>
        <dbReference type="ARBA" id="ARBA00022843"/>
    </source>
</evidence>
<keyword evidence="15" id="KW-0498">Mitosis</keyword>
<evidence type="ECO:0000256" key="8">
    <source>
        <dbReference type="ARBA" id="ARBA00022553"/>
    </source>
</evidence>
<evidence type="ECO:0000256" key="21">
    <source>
        <dbReference type="ARBA" id="ARBA00023163"/>
    </source>
</evidence>
<evidence type="ECO:0000256" key="24">
    <source>
        <dbReference type="ARBA" id="ARBA00053485"/>
    </source>
</evidence>
<dbReference type="PANTHER" id="PTHR24394">
    <property type="entry name" value="ZINC FINGER PROTEIN"/>
    <property type="match status" value="1"/>
</dbReference>
<evidence type="ECO:0000256" key="19">
    <source>
        <dbReference type="ARBA" id="ARBA00023015"/>
    </source>
</evidence>
<evidence type="ECO:0000256" key="7">
    <source>
        <dbReference type="ARBA" id="ARBA00022491"/>
    </source>
</evidence>
<dbReference type="SUPFAM" id="SSF57667">
    <property type="entry name" value="beta-beta-alpha zinc fingers"/>
    <property type="match status" value="3"/>
</dbReference>
<keyword evidence="9" id="KW-0341">Growth regulation</keyword>
<dbReference type="GO" id="GO:0008270">
    <property type="term" value="F:zinc ion binding"/>
    <property type="evidence" value="ECO:0007669"/>
    <property type="project" value="UniProtKB-KW"/>
</dbReference>
<evidence type="ECO:0000313" key="35">
    <source>
        <dbReference type="Proteomes" id="UP000197619"/>
    </source>
</evidence>
<protein>
    <recommendedName>
        <fullName evidence="25">Transcription factor E4F1</fullName>
        <ecNumber evidence="5">2.3.2.27</ecNumber>
    </recommendedName>
    <alternativeName>
        <fullName evidence="29">E4F transcription factor 1</fullName>
    </alternativeName>
    <alternativeName>
        <fullName evidence="26">Putative E3 ubiquitin-protein ligase E4F1</fullName>
    </alternativeName>
    <alternativeName>
        <fullName evidence="30">RING-type E3 ubiquitin transferase E4F1</fullName>
    </alternativeName>
    <alternativeName>
        <fullName evidence="27">Transcription factor E4F</fullName>
    </alternativeName>
    <alternativeName>
        <fullName evidence="28">p120E4F</fullName>
    </alternativeName>
</protein>
<keyword evidence="20" id="KW-0238">DNA-binding</keyword>
<evidence type="ECO:0000256" key="5">
    <source>
        <dbReference type="ARBA" id="ARBA00012483"/>
    </source>
</evidence>
<accession>A0A218U848</accession>
<dbReference type="GO" id="GO:0010564">
    <property type="term" value="P:regulation of cell cycle process"/>
    <property type="evidence" value="ECO:0007669"/>
    <property type="project" value="UniProtKB-ARBA"/>
</dbReference>
<dbReference type="PROSITE" id="PS50157">
    <property type="entry name" value="ZINC_FINGER_C2H2_2"/>
    <property type="match status" value="5"/>
</dbReference>
<dbReference type="GO" id="GO:0003677">
    <property type="term" value="F:DNA binding"/>
    <property type="evidence" value="ECO:0007669"/>
    <property type="project" value="UniProtKB-KW"/>
</dbReference>
<keyword evidence="11" id="KW-0808">Transferase</keyword>
<feature type="domain" description="C2H2-type" evidence="33">
    <location>
        <begin position="205"/>
        <end position="232"/>
    </location>
</feature>
<keyword evidence="13" id="KW-0677">Repeat</keyword>
<evidence type="ECO:0000256" key="32">
    <source>
        <dbReference type="SAM" id="MobiDB-lite"/>
    </source>
</evidence>
<keyword evidence="23" id="KW-0131">Cell cycle</keyword>
<evidence type="ECO:0000259" key="33">
    <source>
        <dbReference type="PROSITE" id="PS50157"/>
    </source>
</evidence>
<dbReference type="EMBL" id="MUZQ01000693">
    <property type="protein sequence ID" value="OWK49828.1"/>
    <property type="molecule type" value="Genomic_DNA"/>
</dbReference>
<evidence type="ECO:0000256" key="27">
    <source>
        <dbReference type="ARBA" id="ARBA00076827"/>
    </source>
</evidence>
<comment type="function">
    <text evidence="24">May function as a transcriptional repressor. May also function as a ubiquitin ligase mediating ubiquitination of chromatin-associated TP53. Functions in cell survival and proliferation through control of the cell cycle. Functions in the p53 and pRB tumor suppressor pathways and regulates the cyclin CCNA2 transcription.</text>
</comment>
<keyword evidence="19" id="KW-0805">Transcription regulation</keyword>
<keyword evidence="14 31" id="KW-0863">Zinc-finger</keyword>
<dbReference type="GO" id="GO:0045944">
    <property type="term" value="P:positive regulation of transcription by RNA polymerase II"/>
    <property type="evidence" value="ECO:0007669"/>
    <property type="project" value="UniProtKB-ARBA"/>
</dbReference>
<dbReference type="Gene3D" id="3.30.160.60">
    <property type="entry name" value="Classic Zinc Finger"/>
    <property type="match status" value="5"/>
</dbReference>
<evidence type="ECO:0000256" key="9">
    <source>
        <dbReference type="ARBA" id="ARBA00022604"/>
    </source>
</evidence>
<feature type="domain" description="C2H2-type" evidence="33">
    <location>
        <begin position="476"/>
        <end position="503"/>
    </location>
</feature>
<dbReference type="GO" id="GO:0005737">
    <property type="term" value="C:cytoplasm"/>
    <property type="evidence" value="ECO:0007669"/>
    <property type="project" value="UniProtKB-SubCell"/>
</dbReference>
<dbReference type="GO" id="GO:0005654">
    <property type="term" value="C:nucleoplasm"/>
    <property type="evidence" value="ECO:0007669"/>
    <property type="project" value="UniProtKB-SubCell"/>
</dbReference>
<organism evidence="34 35">
    <name type="scientific">Lonchura striata</name>
    <name type="common">white-rumped munia</name>
    <dbReference type="NCBI Taxonomy" id="40157"/>
    <lineage>
        <taxon>Eukaryota</taxon>
        <taxon>Metazoa</taxon>
        <taxon>Chordata</taxon>
        <taxon>Craniata</taxon>
        <taxon>Vertebrata</taxon>
        <taxon>Euteleostomi</taxon>
        <taxon>Archelosauria</taxon>
        <taxon>Archosauria</taxon>
        <taxon>Dinosauria</taxon>
        <taxon>Saurischia</taxon>
        <taxon>Theropoda</taxon>
        <taxon>Coelurosauria</taxon>
        <taxon>Aves</taxon>
        <taxon>Neognathae</taxon>
        <taxon>Neoaves</taxon>
        <taxon>Telluraves</taxon>
        <taxon>Australaves</taxon>
        <taxon>Passeriformes</taxon>
        <taxon>Passeroidea</taxon>
        <taxon>Estrildidae</taxon>
        <taxon>Estrildinae</taxon>
        <taxon>Lonchura</taxon>
    </lineage>
</organism>
<evidence type="ECO:0000256" key="20">
    <source>
        <dbReference type="ARBA" id="ARBA00023125"/>
    </source>
</evidence>
<dbReference type="EC" id="2.3.2.27" evidence="5"/>
<evidence type="ECO:0000256" key="15">
    <source>
        <dbReference type="ARBA" id="ARBA00022776"/>
    </source>
</evidence>
<feature type="region of interest" description="Disordered" evidence="32">
    <location>
        <begin position="1"/>
        <end position="46"/>
    </location>
</feature>
<proteinExistence type="predicted"/>
<feature type="domain" description="C2H2-type" evidence="33">
    <location>
        <begin position="177"/>
        <end position="204"/>
    </location>
</feature>
<dbReference type="GO" id="GO:0061630">
    <property type="term" value="F:ubiquitin protein ligase activity"/>
    <property type="evidence" value="ECO:0007669"/>
    <property type="project" value="UniProtKB-EC"/>
</dbReference>
<name>A0A218U848_9PASE</name>
<evidence type="ECO:0000256" key="1">
    <source>
        <dbReference type="ARBA" id="ARBA00000900"/>
    </source>
</evidence>
<dbReference type="Pfam" id="PF00096">
    <property type="entry name" value="zf-C2H2"/>
    <property type="match status" value="5"/>
</dbReference>
<keyword evidence="12" id="KW-0479">Metal-binding</keyword>
<evidence type="ECO:0000256" key="28">
    <source>
        <dbReference type="ARBA" id="ARBA00082967"/>
    </source>
</evidence>
<keyword evidence="35" id="KW-1185">Reference proteome</keyword>
<evidence type="ECO:0000256" key="3">
    <source>
        <dbReference type="ARBA" id="ARBA00004642"/>
    </source>
</evidence>
<feature type="domain" description="C2H2-type" evidence="33">
    <location>
        <begin position="448"/>
        <end position="475"/>
    </location>
</feature>
<evidence type="ECO:0000256" key="31">
    <source>
        <dbReference type="PROSITE-ProRule" id="PRU00042"/>
    </source>
</evidence>
<comment type="pathway">
    <text evidence="4">Protein modification; protein ubiquitination.</text>
</comment>
<evidence type="ECO:0000256" key="29">
    <source>
        <dbReference type="ARBA" id="ARBA00083030"/>
    </source>
</evidence>
<keyword evidence="17" id="KW-0862">Zinc</keyword>
<dbReference type="PROSITE" id="PS00028">
    <property type="entry name" value="ZINC_FINGER_C2H2_1"/>
    <property type="match status" value="3"/>
</dbReference>
<evidence type="ECO:0000256" key="11">
    <source>
        <dbReference type="ARBA" id="ARBA00022679"/>
    </source>
</evidence>
<evidence type="ECO:0000256" key="14">
    <source>
        <dbReference type="ARBA" id="ARBA00022771"/>
    </source>
</evidence>
<evidence type="ECO:0000256" key="22">
    <source>
        <dbReference type="ARBA" id="ARBA00023242"/>
    </source>
</evidence>
<comment type="subcellular location">
    <subcellularLocation>
        <location evidence="2">Cytoplasm</location>
    </subcellularLocation>
    <subcellularLocation>
        <location evidence="3">Nucleus</location>
        <location evidence="3">Nucleoplasm</location>
    </subcellularLocation>
</comment>
<dbReference type="FunFam" id="3.30.160.60:FF:000715">
    <property type="entry name" value="Transcription factor E4F1 isoform 1"/>
    <property type="match status" value="1"/>
</dbReference>
<keyword evidence="10" id="KW-0132">Cell division</keyword>
<dbReference type="GO" id="GO:0000981">
    <property type="term" value="F:DNA-binding transcription factor activity, RNA polymerase II-specific"/>
    <property type="evidence" value="ECO:0007669"/>
    <property type="project" value="TreeGrafter"/>
</dbReference>
<keyword evidence="6" id="KW-0963">Cytoplasm</keyword>
<evidence type="ECO:0000256" key="30">
    <source>
        <dbReference type="ARBA" id="ARBA00083844"/>
    </source>
</evidence>
<keyword evidence="21" id="KW-0804">Transcription</keyword>
<keyword evidence="18" id="KW-0832">Ubl conjugation</keyword>
<dbReference type="SMART" id="SM00355">
    <property type="entry name" value="ZnF_C2H2"/>
    <property type="match status" value="6"/>
</dbReference>
<dbReference type="FunFam" id="3.30.160.60:FF:000086">
    <property type="entry name" value="transcription factor E4F1 isoform X1"/>
    <property type="match status" value="1"/>
</dbReference>
<evidence type="ECO:0000256" key="12">
    <source>
        <dbReference type="ARBA" id="ARBA00022723"/>
    </source>
</evidence>